<evidence type="ECO:0000256" key="4">
    <source>
        <dbReference type="ARBA" id="ARBA00022676"/>
    </source>
</evidence>
<feature type="repeat" description="TPR" evidence="8">
    <location>
        <begin position="57"/>
        <end position="90"/>
    </location>
</feature>
<dbReference type="PANTHER" id="PTHR44835:SF1">
    <property type="entry name" value="PROTEIN O-GLCNAC TRANSFERASE"/>
    <property type="match status" value="1"/>
</dbReference>
<dbReference type="PROSITE" id="PS50005">
    <property type="entry name" value="TPR"/>
    <property type="match status" value="7"/>
</dbReference>
<organism evidence="10 11">
    <name type="scientific">Bradyrhizobium aeschynomenes</name>
    <dbReference type="NCBI Taxonomy" id="2734909"/>
    <lineage>
        <taxon>Bacteria</taxon>
        <taxon>Pseudomonadati</taxon>
        <taxon>Pseudomonadota</taxon>
        <taxon>Alphaproteobacteria</taxon>
        <taxon>Hyphomicrobiales</taxon>
        <taxon>Nitrobacteraceae</taxon>
        <taxon>Bradyrhizobium</taxon>
    </lineage>
</organism>
<dbReference type="InterPro" id="IPR051939">
    <property type="entry name" value="Glycosyltr_41/O-GlcNAc_trsf"/>
</dbReference>
<dbReference type="Gene3D" id="3.40.50.11380">
    <property type="match status" value="1"/>
</dbReference>
<reference evidence="10" key="1">
    <citation type="submission" date="2020-05" db="EMBL/GenBank/DDBJ databases">
        <title>Nod-independent and nitrogen-fixing Bradyrhizobium aeschynomene sp. nov. isolated from nodules of Aeschynomene indica.</title>
        <authorList>
            <person name="Zhang Z."/>
        </authorList>
    </citation>
    <scope>NUCLEOTIDE SEQUENCE</scope>
    <source>
        <strain evidence="10">83012</strain>
    </source>
</reference>
<keyword evidence="6" id="KW-0677">Repeat</keyword>
<keyword evidence="5" id="KW-0808">Transferase</keyword>
<dbReference type="SMART" id="SM00028">
    <property type="entry name" value="TPR"/>
    <property type="match status" value="9"/>
</dbReference>
<feature type="repeat" description="TPR" evidence="8">
    <location>
        <begin position="125"/>
        <end position="158"/>
    </location>
</feature>
<evidence type="ECO:0000256" key="5">
    <source>
        <dbReference type="ARBA" id="ARBA00022679"/>
    </source>
</evidence>
<keyword evidence="7 8" id="KW-0802">TPR repeat</keyword>
<evidence type="ECO:0000256" key="2">
    <source>
        <dbReference type="ARBA" id="ARBA00005386"/>
    </source>
</evidence>
<evidence type="ECO:0000313" key="10">
    <source>
        <dbReference type="EMBL" id="NPU68408.1"/>
    </source>
</evidence>
<feature type="repeat" description="TPR" evidence="8">
    <location>
        <begin position="295"/>
        <end position="328"/>
    </location>
</feature>
<dbReference type="Pfam" id="PF00515">
    <property type="entry name" value="TPR_1"/>
    <property type="match status" value="1"/>
</dbReference>
<feature type="domain" description="O-GlcNAc transferase C-terminal" evidence="9">
    <location>
        <begin position="544"/>
        <end position="722"/>
    </location>
</feature>
<evidence type="ECO:0000313" key="11">
    <source>
        <dbReference type="Proteomes" id="UP000886476"/>
    </source>
</evidence>
<evidence type="ECO:0000256" key="1">
    <source>
        <dbReference type="ARBA" id="ARBA00004922"/>
    </source>
</evidence>
<dbReference type="EC" id="2.4.1.255" evidence="3"/>
<keyword evidence="11" id="KW-1185">Reference proteome</keyword>
<dbReference type="RefSeq" id="WP_172113469.1">
    <property type="nucleotide sequence ID" value="NZ_JABFDN010000010.1"/>
</dbReference>
<dbReference type="InterPro" id="IPR011990">
    <property type="entry name" value="TPR-like_helical_dom_sf"/>
</dbReference>
<dbReference type="Proteomes" id="UP000886476">
    <property type="component" value="Unassembled WGS sequence"/>
</dbReference>
<dbReference type="Pfam" id="PF13844">
    <property type="entry name" value="Glyco_transf_41"/>
    <property type="match status" value="2"/>
</dbReference>
<evidence type="ECO:0000256" key="6">
    <source>
        <dbReference type="ARBA" id="ARBA00022737"/>
    </source>
</evidence>
<protein>
    <recommendedName>
        <fullName evidence="3">protein O-GlcNAc transferase</fullName>
        <ecNumber evidence="3">2.4.1.255</ecNumber>
    </recommendedName>
</protein>
<accession>A0ABX2CJR2</accession>
<feature type="repeat" description="TPR" evidence="8">
    <location>
        <begin position="159"/>
        <end position="192"/>
    </location>
</feature>
<dbReference type="EMBL" id="JABFDN010000010">
    <property type="protein sequence ID" value="NPU68408.1"/>
    <property type="molecule type" value="Genomic_DNA"/>
</dbReference>
<feature type="domain" description="O-GlcNAc transferase C-terminal" evidence="9">
    <location>
        <begin position="376"/>
        <end position="523"/>
    </location>
</feature>
<dbReference type="InterPro" id="IPR019734">
    <property type="entry name" value="TPR_rpt"/>
</dbReference>
<evidence type="ECO:0000256" key="3">
    <source>
        <dbReference type="ARBA" id="ARBA00011970"/>
    </source>
</evidence>
<dbReference type="SUPFAM" id="SSF48452">
    <property type="entry name" value="TPR-like"/>
    <property type="match status" value="2"/>
</dbReference>
<dbReference type="Gene3D" id="1.25.40.10">
    <property type="entry name" value="Tetratricopeptide repeat domain"/>
    <property type="match status" value="4"/>
</dbReference>
<feature type="repeat" description="TPR" evidence="8">
    <location>
        <begin position="227"/>
        <end position="260"/>
    </location>
</feature>
<dbReference type="Pfam" id="PF13432">
    <property type="entry name" value="TPR_16"/>
    <property type="match status" value="3"/>
</dbReference>
<dbReference type="Gene3D" id="3.40.50.2000">
    <property type="entry name" value="Glycogen Phosphorylase B"/>
    <property type="match status" value="1"/>
</dbReference>
<comment type="caution">
    <text evidence="10">The sequence shown here is derived from an EMBL/GenBank/DDBJ whole genome shotgun (WGS) entry which is preliminary data.</text>
</comment>
<dbReference type="PANTHER" id="PTHR44835">
    <property type="entry name" value="UDP-N-ACETYLGLUCOSAMINE--PEPTIDE N-ACETYLGLUCOSAMINYLTRANSFERASE SPINDLY-RELATED"/>
    <property type="match status" value="1"/>
</dbReference>
<evidence type="ECO:0000259" key="9">
    <source>
        <dbReference type="Pfam" id="PF13844"/>
    </source>
</evidence>
<proteinExistence type="inferred from homology"/>
<keyword evidence="4" id="KW-0328">Glycosyltransferase</keyword>
<evidence type="ECO:0000256" key="7">
    <source>
        <dbReference type="ARBA" id="ARBA00022803"/>
    </source>
</evidence>
<dbReference type="Pfam" id="PF13374">
    <property type="entry name" value="TPR_10"/>
    <property type="match status" value="1"/>
</dbReference>
<feature type="repeat" description="TPR" evidence="8">
    <location>
        <begin position="193"/>
        <end position="226"/>
    </location>
</feature>
<name>A0ABX2CJR2_9BRAD</name>
<gene>
    <name evidence="10" type="ORF">HL667_25635</name>
</gene>
<sequence length="742" mass="80617">MQSSVGARAFQNARLQKRARKQADALLPAAVKAYREGRHQQAQALCQQILQDLPQHFGALHLLGVSERDSGRSHEAVLALTRAVELDPRSADAQSDLGVTLSRLGRHEDARARLERAIALKPNFPTALTHLGNALMSLFRFEEAIAAHDRAIALKPDHAEAYANRGMALMFTSRHAEASENFDRALSLQPRLLTALFGKGVASMNLREFDAALSALNAALAINPKAAAVLAQRGRAYQELGRFAEAEADFDAALALEPLLEAALCGKAEMLLVNGNIALAISVSNKVLAQNPNSEIAWTLLGVCAAAQGDTAAAIEHYDRALAIRPNHEDAITKKIFVLDFLPDTGLERLQAARRDWWAAIGSRLERRALGVRNIDPDRRLVVGYVSSDFRDHSAAFAFLPILRHHDREKFEILAYSCSPMQDAKTELCRSLVDRFVDASLWSDDKLADQIQADKVDILVDLAGHSAGHRLTMFARKPAPIQVSAVGSVTGTGLPVMDYLLADPVTIPPAVRHLFAEKIHDLPSLITIEPPPPIPPSPLPMLRNGHVTFGAFNRIDKLSEPCLALWSQLMAATPGSIIVVKNHSMGDALLRDRLIARFVAHGIAADRVICAGKTTRQEHLAMFAGIDISLDPFPQNGGISTWESLQMGVPVVTKLGSGPAARAGGAIVKAIGLDEWVADDDEGYLAIALKFSARPAELAALRAKLPAMVLNSAAGNGAVYTRHVEDGYRKFWRDYSRQALIR</sequence>
<evidence type="ECO:0000256" key="8">
    <source>
        <dbReference type="PROSITE-ProRule" id="PRU00339"/>
    </source>
</evidence>
<comment type="similarity">
    <text evidence="2">Belongs to the glycosyltransferase 41 family. O-GlcNAc transferase subfamily.</text>
</comment>
<feature type="repeat" description="TPR" evidence="8">
    <location>
        <begin position="91"/>
        <end position="124"/>
    </location>
</feature>
<dbReference type="InterPro" id="IPR029489">
    <property type="entry name" value="OGT/SEC/SPY_C"/>
</dbReference>
<comment type="pathway">
    <text evidence="1">Protein modification; protein glycosylation.</text>
</comment>